<dbReference type="RefSeq" id="WP_147162866.1">
    <property type="nucleotide sequence ID" value="NZ_BJZO01000017.1"/>
</dbReference>
<feature type="region of interest" description="Disordered" evidence="1">
    <location>
        <begin position="285"/>
        <end position="362"/>
    </location>
</feature>
<dbReference type="Proteomes" id="UP000321567">
    <property type="component" value="Unassembled WGS sequence"/>
</dbReference>
<reference evidence="2 3" key="1">
    <citation type="submission" date="2019-07" db="EMBL/GenBank/DDBJ databases">
        <title>Whole genome shotgun sequence of Rhodospirillum oryzae NBRC 107573.</title>
        <authorList>
            <person name="Hosoyama A."/>
            <person name="Uohara A."/>
            <person name="Ohji S."/>
            <person name="Ichikawa N."/>
        </authorList>
    </citation>
    <scope>NUCLEOTIDE SEQUENCE [LARGE SCALE GENOMIC DNA]</scope>
    <source>
        <strain evidence="2 3">NBRC 107573</strain>
    </source>
</reference>
<name>A0A512H5U0_9PROT</name>
<evidence type="ECO:0000313" key="3">
    <source>
        <dbReference type="Proteomes" id="UP000321567"/>
    </source>
</evidence>
<feature type="compositionally biased region" description="Low complexity" evidence="1">
    <location>
        <begin position="197"/>
        <end position="208"/>
    </location>
</feature>
<feature type="compositionally biased region" description="Low complexity" evidence="1">
    <location>
        <begin position="457"/>
        <end position="478"/>
    </location>
</feature>
<feature type="compositionally biased region" description="Low complexity" evidence="1">
    <location>
        <begin position="495"/>
        <end position="525"/>
    </location>
</feature>
<feature type="region of interest" description="Disordered" evidence="1">
    <location>
        <begin position="1"/>
        <end position="24"/>
    </location>
</feature>
<dbReference type="OrthoDB" id="5769175at2"/>
<dbReference type="EMBL" id="BJZO01000017">
    <property type="protein sequence ID" value="GEO80817.1"/>
    <property type="molecule type" value="Genomic_DNA"/>
</dbReference>
<protein>
    <submittedName>
        <fullName evidence="2">Uncharacterized protein</fullName>
    </submittedName>
</protein>
<feature type="region of interest" description="Disordered" evidence="1">
    <location>
        <begin position="438"/>
        <end position="543"/>
    </location>
</feature>
<sequence length="573" mass="55202">MAVDTSAALPASTASAASPSAASTDGYRIEGDKVINDDFLSDLSFWDLLDVVNPLQHIPLVGNVYRHLTGDELKSGPRLAGGFLFGGPFGLAGAAINVVAEKATGEDLGDHLIAAVIGEDDKPQATASAGQPAASPAASSGPVNLLTAAWAQGGAASAAGAGGGAPGAAGTAAVVARGVDPVNPPLGYDALTPPGVAPAAASPAPASGSGTGGPPPQIDVIIPQQQARASGSAPSVAPLGYDALAQATQESTGATLAALSAGQGSGLAPQLASATVPAPASGEAAHASTAAASHALPSSASHASRAAHAQGAQGMSLSDYQSRAGRTGPVVHNLGGRPLPSVPPGASAASSASSGASSGASLSSASAAPQLAAAAPAPSSAPSGLTDGMTARQLLEMRLDHAGAAATPEPAVDPATVPLGENALQTMTVASAPSGFMAPPASSSTGTFQAAARTEARQPALAQRAALPAGAPLAPLPAVGGEETARVSTPPVEEAMPADSAPAPAPASAASGEQASPAPDASPSPLGEAPAPSTPEATGTNDQGWYMERMLRNLEKYEKARGAIPLGGTRINA</sequence>
<feature type="compositionally biased region" description="Low complexity" evidence="1">
    <location>
        <begin position="344"/>
        <end position="362"/>
    </location>
</feature>
<accession>A0A512H5U0</accession>
<proteinExistence type="predicted"/>
<comment type="caution">
    <text evidence="2">The sequence shown here is derived from an EMBL/GenBank/DDBJ whole genome shotgun (WGS) entry which is preliminary data.</text>
</comment>
<organism evidence="2 3">
    <name type="scientific">Pararhodospirillum oryzae</name>
    <dbReference type="NCBI Taxonomy" id="478448"/>
    <lineage>
        <taxon>Bacteria</taxon>
        <taxon>Pseudomonadati</taxon>
        <taxon>Pseudomonadota</taxon>
        <taxon>Alphaproteobacteria</taxon>
        <taxon>Rhodospirillales</taxon>
        <taxon>Rhodospirillaceae</taxon>
        <taxon>Pararhodospirillum</taxon>
    </lineage>
</organism>
<feature type="compositionally biased region" description="Low complexity" evidence="1">
    <location>
        <begin position="285"/>
        <end position="309"/>
    </location>
</feature>
<evidence type="ECO:0000313" key="2">
    <source>
        <dbReference type="EMBL" id="GEO80817.1"/>
    </source>
</evidence>
<keyword evidence="3" id="KW-1185">Reference proteome</keyword>
<dbReference type="AlphaFoldDB" id="A0A512H5U0"/>
<feature type="region of interest" description="Disordered" evidence="1">
    <location>
        <begin position="197"/>
        <end position="219"/>
    </location>
</feature>
<evidence type="ECO:0000256" key="1">
    <source>
        <dbReference type="SAM" id="MobiDB-lite"/>
    </source>
</evidence>
<gene>
    <name evidence="2" type="ORF">ROR02_09480</name>
</gene>